<evidence type="ECO:0000256" key="3">
    <source>
        <dbReference type="ARBA" id="ARBA00023242"/>
    </source>
</evidence>
<comment type="caution">
    <text evidence="5">The sequence shown here is derived from an EMBL/GenBank/DDBJ whole genome shotgun (WGS) entry which is preliminary data.</text>
</comment>
<dbReference type="Gene3D" id="1.20.890.10">
    <property type="entry name" value="cAMP-dependent protein kinase regulatory subunit, dimerization-anchoring domain"/>
    <property type="match status" value="1"/>
</dbReference>
<evidence type="ECO:0000313" key="5">
    <source>
        <dbReference type="EMBL" id="KAF3769347.1"/>
    </source>
</evidence>
<dbReference type="GO" id="GO:0005634">
    <property type="term" value="C:nucleus"/>
    <property type="evidence" value="ECO:0007669"/>
    <property type="project" value="UniProtKB-SubCell"/>
</dbReference>
<evidence type="ECO:0000313" key="6">
    <source>
        <dbReference type="Proteomes" id="UP000803844"/>
    </source>
</evidence>
<evidence type="ECO:0000256" key="2">
    <source>
        <dbReference type="ARBA" id="ARBA00010849"/>
    </source>
</evidence>
<evidence type="ECO:0000256" key="4">
    <source>
        <dbReference type="SAM" id="MobiDB-lite"/>
    </source>
</evidence>
<name>A0A9P4YAL0_CRYP1</name>
<evidence type="ECO:0000256" key="1">
    <source>
        <dbReference type="ARBA" id="ARBA00004123"/>
    </source>
</evidence>
<comment type="subcellular location">
    <subcellularLocation>
        <location evidence="1">Nucleus</location>
    </subcellularLocation>
</comment>
<keyword evidence="3" id="KW-0539">Nucleus</keyword>
<keyword evidence="6" id="KW-1185">Reference proteome</keyword>
<dbReference type="InterPro" id="IPR007858">
    <property type="entry name" value="Dpy-30_motif"/>
</dbReference>
<organism evidence="5 6">
    <name type="scientific">Cryphonectria parasitica (strain ATCC 38755 / EP155)</name>
    <dbReference type="NCBI Taxonomy" id="660469"/>
    <lineage>
        <taxon>Eukaryota</taxon>
        <taxon>Fungi</taxon>
        <taxon>Dikarya</taxon>
        <taxon>Ascomycota</taxon>
        <taxon>Pezizomycotina</taxon>
        <taxon>Sordariomycetes</taxon>
        <taxon>Sordariomycetidae</taxon>
        <taxon>Diaporthales</taxon>
        <taxon>Cryphonectriaceae</taxon>
        <taxon>Cryphonectria-Endothia species complex</taxon>
        <taxon>Cryphonectria</taxon>
    </lineage>
</organism>
<dbReference type="CDD" id="cd22965">
    <property type="entry name" value="DD_DPY30_SDC1"/>
    <property type="match status" value="1"/>
</dbReference>
<gene>
    <name evidence="5" type="ORF">M406DRAFT_251344</name>
</gene>
<dbReference type="InterPro" id="IPR049629">
    <property type="entry name" value="DPY30_SDC1_DD"/>
</dbReference>
<dbReference type="AlphaFoldDB" id="A0A9P4YAL0"/>
<feature type="region of interest" description="Disordered" evidence="4">
    <location>
        <begin position="49"/>
        <end position="107"/>
    </location>
</feature>
<dbReference type="OrthoDB" id="417678at2759"/>
<accession>A0A9P4YAL0</accession>
<protein>
    <recommendedName>
        <fullName evidence="7">Dpy-30 domain-containing protein</fullName>
    </recommendedName>
</protein>
<comment type="similarity">
    <text evidence="2">Belongs to the dpy-30 family.</text>
</comment>
<dbReference type="Pfam" id="PF05186">
    <property type="entry name" value="Dpy-30"/>
    <property type="match status" value="1"/>
</dbReference>
<evidence type="ECO:0008006" key="7">
    <source>
        <dbReference type="Google" id="ProtNLM"/>
    </source>
</evidence>
<sequence length="172" mass="17764">MLSATASSSSSSSSSLPSCIVVLKCNANSLARILKNDSTQAPSAVLTTNYDGAGNVGSPARTATPNVPGRVKDDQQQAGSSSRTPSAVPTERAAMPAEAAPNGAPTRVYLNQKVTQHVLDGMKMLAVKKPSDPLRVLGEFLLKRSSEVEAVPAGEDAVPTASEDKQMNGAEQ</sequence>
<dbReference type="GeneID" id="63833890"/>
<feature type="compositionally biased region" description="Polar residues" evidence="4">
    <location>
        <begin position="76"/>
        <end position="87"/>
    </location>
</feature>
<feature type="region of interest" description="Disordered" evidence="4">
    <location>
        <begin position="149"/>
        <end position="172"/>
    </location>
</feature>
<dbReference type="Proteomes" id="UP000803844">
    <property type="component" value="Unassembled WGS sequence"/>
</dbReference>
<dbReference type="EMBL" id="MU032345">
    <property type="protein sequence ID" value="KAF3769347.1"/>
    <property type="molecule type" value="Genomic_DNA"/>
</dbReference>
<dbReference type="RefSeq" id="XP_040780308.1">
    <property type="nucleotide sequence ID" value="XM_040916761.1"/>
</dbReference>
<proteinExistence type="inferred from homology"/>
<reference evidence="5" key="1">
    <citation type="journal article" date="2020" name="Phytopathology">
        <title>Genome sequence of the chestnut blight fungus Cryphonectria parasitica EP155: A fundamental resource for an archetypical invasive plant pathogen.</title>
        <authorList>
            <person name="Crouch J.A."/>
            <person name="Dawe A."/>
            <person name="Aerts A."/>
            <person name="Barry K."/>
            <person name="Churchill A.C.L."/>
            <person name="Grimwood J."/>
            <person name="Hillman B."/>
            <person name="Milgroom M.G."/>
            <person name="Pangilinan J."/>
            <person name="Smith M."/>
            <person name="Salamov A."/>
            <person name="Schmutz J."/>
            <person name="Yadav J."/>
            <person name="Grigoriev I.V."/>
            <person name="Nuss D."/>
        </authorList>
    </citation>
    <scope>NUCLEOTIDE SEQUENCE</scope>
    <source>
        <strain evidence="5">EP155</strain>
    </source>
</reference>
<feature type="compositionally biased region" description="Low complexity" evidence="4">
    <location>
        <begin position="93"/>
        <end position="105"/>
    </location>
</feature>